<dbReference type="EMBL" id="KU970686">
    <property type="protein sequence ID" value="ASN63280.1"/>
    <property type="molecule type" value="Genomic_DNA"/>
</dbReference>
<sequence length="162" mass="18215">MTKKLFVPEHVARKMNNPKGMEDIPKPLETAFGKPKEQSKNEDDPSKIGASVIERLPQPTGYRMLIIPFYPSEKTKGGLYVPDAVRDREAFATVAAYVVKLGPDAYQDSQKFPTGPWCSEKDWVLIGRYAGNRFKVEGLEVRVINDDNIIATILDPKDISYV</sequence>
<evidence type="ECO:0000256" key="1">
    <source>
        <dbReference type="ARBA" id="ARBA00023186"/>
    </source>
</evidence>
<gene>
    <name evidence="3" type="primary">groES</name>
</gene>
<feature type="region of interest" description="Disordered" evidence="2">
    <location>
        <begin position="1"/>
        <end position="49"/>
    </location>
</feature>
<dbReference type="InterPro" id="IPR037124">
    <property type="entry name" value="Chaperonin_GroES_sf"/>
</dbReference>
<dbReference type="CDD" id="cd00320">
    <property type="entry name" value="cpn10"/>
    <property type="match status" value="1"/>
</dbReference>
<dbReference type="Gene3D" id="2.30.33.40">
    <property type="entry name" value="GroES chaperonin"/>
    <property type="match status" value="1"/>
</dbReference>
<dbReference type="GO" id="GO:0044183">
    <property type="term" value="F:protein folding chaperone"/>
    <property type="evidence" value="ECO:0007669"/>
    <property type="project" value="InterPro"/>
</dbReference>
<name>A0A221S2X0_9VIRU</name>
<dbReference type="InterPro" id="IPR011032">
    <property type="entry name" value="GroES-like_sf"/>
</dbReference>
<protein>
    <submittedName>
        <fullName evidence="3">Co-chaperonin GroES</fullName>
    </submittedName>
</protein>
<accession>A0A221S2X0</accession>
<dbReference type="GO" id="GO:0005524">
    <property type="term" value="F:ATP binding"/>
    <property type="evidence" value="ECO:0007669"/>
    <property type="project" value="InterPro"/>
</dbReference>
<feature type="compositionally biased region" description="Basic and acidic residues" evidence="2">
    <location>
        <begin position="34"/>
        <end position="46"/>
    </location>
</feature>
<dbReference type="Pfam" id="PF00166">
    <property type="entry name" value="Cpn10"/>
    <property type="match status" value="1"/>
</dbReference>
<keyword evidence="1" id="KW-0143">Chaperone</keyword>
<reference evidence="3" key="1">
    <citation type="submission" date="2016-03" db="EMBL/GenBank/DDBJ databases">
        <title>Novel chaperonins are prevalent in the virioplankton and link to viral biology and ecology.</title>
        <authorList>
            <person name="Marine R.L."/>
            <person name="Nasko D.J."/>
            <person name="Polson S.W."/>
            <person name="Wommack K.E."/>
        </authorList>
    </citation>
    <scope>NUCLEOTIDE SEQUENCE</scope>
</reference>
<proteinExistence type="predicted"/>
<evidence type="ECO:0000313" key="3">
    <source>
        <dbReference type="EMBL" id="ASN63280.1"/>
    </source>
</evidence>
<feature type="compositionally biased region" description="Basic and acidic residues" evidence="2">
    <location>
        <begin position="1"/>
        <end position="12"/>
    </location>
</feature>
<dbReference type="InterPro" id="IPR020818">
    <property type="entry name" value="Chaperonin_GroES"/>
</dbReference>
<evidence type="ECO:0000256" key="2">
    <source>
        <dbReference type="SAM" id="MobiDB-lite"/>
    </source>
</evidence>
<organism evidence="3">
    <name type="scientific">uncultured virus</name>
    <dbReference type="NCBI Taxonomy" id="340016"/>
    <lineage>
        <taxon>Viruses</taxon>
        <taxon>environmental samples</taxon>
    </lineage>
</organism>
<dbReference type="SUPFAM" id="SSF50129">
    <property type="entry name" value="GroES-like"/>
    <property type="match status" value="1"/>
</dbReference>